<protein>
    <submittedName>
        <fullName evidence="2">Similar to Saccharomyces cerevisiae YJR041C URB2 Nucleolar protein required for normal metabolism of the rRNA primary transcript, proposed to be involved in ribosome biogenesis</fullName>
    </submittedName>
</protein>
<evidence type="ECO:0000313" key="2">
    <source>
        <dbReference type="EMBL" id="CDO51797.1"/>
    </source>
</evidence>
<proteinExistence type="predicted"/>
<gene>
    <name evidence="2" type="ORF">BN980_GECA02s01022g</name>
</gene>
<name>A0A0J9X4W5_GEOCN</name>
<dbReference type="PANTHER" id="PTHR15682:SF2">
    <property type="entry name" value="UNHEALTHY RIBOSOME BIOGENESIS PROTEIN 2 HOMOLOG"/>
    <property type="match status" value="1"/>
</dbReference>
<dbReference type="GO" id="GO:0005730">
    <property type="term" value="C:nucleolus"/>
    <property type="evidence" value="ECO:0007669"/>
    <property type="project" value="TreeGrafter"/>
</dbReference>
<reference evidence="2" key="1">
    <citation type="submission" date="2014-03" db="EMBL/GenBank/DDBJ databases">
        <authorList>
            <person name="Casaregola S."/>
        </authorList>
    </citation>
    <scope>NUCLEOTIDE SEQUENCE [LARGE SCALE GENOMIC DNA]</scope>
    <source>
        <strain evidence="2">CLIB 918</strain>
    </source>
</reference>
<feature type="domain" description="Nucleolar 27S pre-rRNA processing Urb2/Npa2 C-terminal" evidence="1">
    <location>
        <begin position="994"/>
        <end position="1219"/>
    </location>
</feature>
<organism evidence="2 3">
    <name type="scientific">Geotrichum candidum</name>
    <name type="common">Oospora lactis</name>
    <name type="synonym">Dipodascus geotrichum</name>
    <dbReference type="NCBI Taxonomy" id="1173061"/>
    <lineage>
        <taxon>Eukaryota</taxon>
        <taxon>Fungi</taxon>
        <taxon>Dikarya</taxon>
        <taxon>Ascomycota</taxon>
        <taxon>Saccharomycotina</taxon>
        <taxon>Dipodascomycetes</taxon>
        <taxon>Dipodascales</taxon>
        <taxon>Dipodascaceae</taxon>
        <taxon>Geotrichum</taxon>
    </lineage>
</organism>
<dbReference type="EMBL" id="CCBN010000002">
    <property type="protein sequence ID" value="CDO51797.1"/>
    <property type="molecule type" value="Genomic_DNA"/>
</dbReference>
<dbReference type="STRING" id="1173061.A0A0J9X4W5"/>
<dbReference type="AlphaFoldDB" id="A0A0J9X4W5"/>
<dbReference type="OrthoDB" id="160374at2759"/>
<comment type="caution">
    <text evidence="2">The sequence shown here is derived from an EMBL/GenBank/DDBJ whole genome shotgun (WGS) entry which is preliminary data.</text>
</comment>
<dbReference type="InterPro" id="IPR052609">
    <property type="entry name" value="Ribosome_Biogenesis_Reg"/>
</dbReference>
<keyword evidence="3" id="KW-1185">Reference proteome</keyword>
<dbReference type="GO" id="GO:0042254">
    <property type="term" value="P:ribosome biogenesis"/>
    <property type="evidence" value="ECO:0007669"/>
    <property type="project" value="TreeGrafter"/>
</dbReference>
<dbReference type="Pfam" id="PF10441">
    <property type="entry name" value="Urb2"/>
    <property type="match status" value="1"/>
</dbReference>
<dbReference type="Proteomes" id="UP000242525">
    <property type="component" value="Unassembled WGS sequence"/>
</dbReference>
<evidence type="ECO:0000313" key="3">
    <source>
        <dbReference type="Proteomes" id="UP000242525"/>
    </source>
</evidence>
<sequence length="1221" mass="137836">MVNFTEFNSSEKVTKFINGKDTKPEDLLPVAKALSDGDLDIYFPQKNVFLLNWVLTYLGNNKRTHARIDVEFWWLLRTVWASLSDDEETISRLYLNKNFLGTLSKTLEELSVVTTKDFDEDKLDKLLTGLAEAIQMVGTANLWFKCPSDIANGLLLGLFKLIHHTYINFSSVAASSSLILLTNQIFNVLQATLFGAGDLQKLSATFNTKALPVAFVVLGYKLPEPVFDHIKSSIEVLLFDKADSKSDPFVNVAPTNDTIKKAIQADTAAIDNSAVQFFSIVSQKFPSKGANAFTELSNFYPNSTKLLLKAASERQIKIETESLAKLVDTILKGSVIQWEFLESILDLDATVVIQDTRLAKLLSTKSKATPEFVSFAKAIIKYFSEARELVQFILSWKSHISDNSPWCDDEVLDFISFHVNSLSTHQLKGLLKQLIEPVESGKTKQSAAQLFLPIVTVVMSFFRHHTPPSETLYDVLTTVLTSKTLSESEFLWRTKYLILSLNPDMVKNSYEKILKQIKKVKFSSKTDDGVCFYTMQILFRIREFVEIKDFDDTVQDIIKYIGKKTKSPEKYLTAITNRWLLVVSHCFNDENRLNLISIYTKYEDEFQALCLNEVFYEQRKLARNVITQIASELTEKNEVTLYRSKFLSFMPMEIVKRENRAAIMNTLINVPFDKKDLELHTYIRTAVNRFLNNPSLTTDIETNPDVLRDYFTAIAKVNDEKLYAETRSGCEKLIRYHASSQNQEGSVKFIEKLIAHETKFLKGLKTNKLLSASKLSALDFSCLVAITSPAETIVSTGLSDILINVLLEQLEKTKSSISESWEQSISILRNLDKIWAITKKLSQSSNLHSILGGYVSYAIKSLQKDQSDSKAQELLAYSFQILTRSSDELIEIETVISLYVLVCQFGVSIDEDLLVHKLSGLDDSEFNGLLSQIVEETFNGLVGPFAYYEVAKTFAMAADSKTHPSTVEHIIRLISLTIKHSKSLDAKSLLAFNNLVNMLLKEKSAIITQYCLELIIAAETGIALEGPELESGSNQDDAYISIVKVVSTILLQYRHRLNGRYFLFTRVFTTLLMALAIPRHGLASTRFARVPADASLSCEQLLSDKAAVAYSRVLGYFCDPPVHAMRERAGKNNLTSITSITRRQVAKFVGVLLINYIRFTLQAGFVGAIKKALTPGFYLVFDVLDEDKQKNANLLLDANSRPYFKTLYEDYMAHGKWKNDE</sequence>
<evidence type="ECO:0000259" key="1">
    <source>
        <dbReference type="Pfam" id="PF10441"/>
    </source>
</evidence>
<accession>A0A0J9X4W5</accession>
<dbReference type="PANTHER" id="PTHR15682">
    <property type="entry name" value="UNHEALTHY RIBOSOME BIOGENESIS PROTEIN 2 HOMOLOG"/>
    <property type="match status" value="1"/>
</dbReference>
<dbReference type="InterPro" id="IPR018849">
    <property type="entry name" value="Urb2/Npa2_C"/>
</dbReference>